<dbReference type="KEGG" id="sact:DMT42_01445"/>
<dbReference type="Proteomes" id="UP000247634">
    <property type="component" value="Chromosome"/>
</dbReference>
<feature type="transmembrane region" description="Helical" evidence="1">
    <location>
        <begin position="47"/>
        <end position="67"/>
    </location>
</feature>
<accession>A0A2U9NVR0</accession>
<organism evidence="2 3">
    <name type="scientific">Streptomyces actuosus</name>
    <dbReference type="NCBI Taxonomy" id="1885"/>
    <lineage>
        <taxon>Bacteria</taxon>
        <taxon>Bacillati</taxon>
        <taxon>Actinomycetota</taxon>
        <taxon>Actinomycetes</taxon>
        <taxon>Kitasatosporales</taxon>
        <taxon>Streptomycetaceae</taxon>
        <taxon>Streptomyces</taxon>
    </lineage>
</organism>
<dbReference type="EMBL" id="CP029788">
    <property type="protein sequence ID" value="AWT41121.1"/>
    <property type="molecule type" value="Genomic_DNA"/>
</dbReference>
<evidence type="ECO:0008006" key="4">
    <source>
        <dbReference type="Google" id="ProtNLM"/>
    </source>
</evidence>
<evidence type="ECO:0000256" key="1">
    <source>
        <dbReference type="SAM" id="Phobius"/>
    </source>
</evidence>
<keyword evidence="1" id="KW-1133">Transmembrane helix</keyword>
<feature type="transmembrane region" description="Helical" evidence="1">
    <location>
        <begin position="412"/>
        <end position="431"/>
    </location>
</feature>
<name>A0A2U9NVR0_STRAS</name>
<keyword evidence="3" id="KW-1185">Reference proteome</keyword>
<dbReference type="AlphaFoldDB" id="A0A2U9NVR0"/>
<dbReference type="OrthoDB" id="4350291at2"/>
<feature type="transmembrane region" description="Helical" evidence="1">
    <location>
        <begin position="327"/>
        <end position="346"/>
    </location>
</feature>
<sequence length="451" mass="46772">MPSQPSPSSPPPGPDPGVVLSADEHAHYKRLRRAAAVRHRKTRYASASLLLLLALLLAPAALVAAWVDDTVTDTDRYVETVAPLAEEPAVQEVVTDRLTARVVANVDVDAVVAALSKSLADAGAPPAVVDRSAALAGPLRGALTSAVHGIVQRVVSGPVFQQAWEGANRRAHANVVGMLTGDESRAVRAQDDAITLDLGTVVDEVKQRLVDQGFEKADAIPTPDRQVTLFETEQLSKAQDAMRLLDIMGAWLPVITLVLAALAVWIAPAHRVMLLVTACGVAVMMIVLLVGLAVVRRVYLDSVPSSALPADAAAVVYDTFIRFLRSAARTLLVVAVVTALAAYLYGPSRVARGVRSGAGRATGAAGRGLRDAGMDTGTTGRWLDGHRRWTTGVVLGLGALALVLWNHPTVGVVALVAGLVVVVLLVLAVLASATGGRAGGPAAEPGPAGGP</sequence>
<keyword evidence="1" id="KW-0472">Membrane</keyword>
<evidence type="ECO:0000313" key="3">
    <source>
        <dbReference type="Proteomes" id="UP000247634"/>
    </source>
</evidence>
<feature type="transmembrane region" description="Helical" evidence="1">
    <location>
        <begin position="274"/>
        <end position="295"/>
    </location>
</feature>
<protein>
    <recommendedName>
        <fullName evidence="4">Integral membrane protein</fullName>
    </recommendedName>
</protein>
<reference evidence="2 3" key="1">
    <citation type="submission" date="2018-06" db="EMBL/GenBank/DDBJ databases">
        <title>The complete genome sequence of a nosiheptide producer Streptomyces actuosus ATCC 25421: deducing the ability of producing a new class III lantibiotics.</title>
        <authorList>
            <person name="Liu W."/>
            <person name="Sun F."/>
            <person name="Hu Y."/>
        </authorList>
    </citation>
    <scope>NUCLEOTIDE SEQUENCE [LARGE SCALE GENOMIC DNA]</scope>
    <source>
        <strain evidence="2 3">ATCC 25421</strain>
    </source>
</reference>
<dbReference type="RefSeq" id="WP_110626057.1">
    <property type="nucleotide sequence ID" value="NZ_CP029788.1"/>
</dbReference>
<feature type="transmembrane region" description="Helical" evidence="1">
    <location>
        <begin position="248"/>
        <end position="267"/>
    </location>
</feature>
<gene>
    <name evidence="2" type="ORF">DMT42_01445</name>
</gene>
<feature type="transmembrane region" description="Helical" evidence="1">
    <location>
        <begin position="389"/>
        <end position="406"/>
    </location>
</feature>
<keyword evidence="1" id="KW-0812">Transmembrane</keyword>
<proteinExistence type="predicted"/>
<evidence type="ECO:0000313" key="2">
    <source>
        <dbReference type="EMBL" id="AWT41121.1"/>
    </source>
</evidence>